<dbReference type="RefSeq" id="WP_377254193.1">
    <property type="nucleotide sequence ID" value="NZ_JBHLUH010000052.1"/>
</dbReference>
<dbReference type="InterPro" id="IPR050563">
    <property type="entry name" value="4-hydroxybenzoyl-CoA_TE"/>
</dbReference>
<dbReference type="Proteomes" id="UP001589867">
    <property type="component" value="Unassembled WGS sequence"/>
</dbReference>
<keyword evidence="4" id="KW-1185">Reference proteome</keyword>
<proteinExistence type="inferred from homology"/>
<dbReference type="CDD" id="cd00586">
    <property type="entry name" value="4HBT"/>
    <property type="match status" value="1"/>
</dbReference>
<gene>
    <name evidence="3" type="ORF">ACFFIA_24670</name>
</gene>
<evidence type="ECO:0000256" key="1">
    <source>
        <dbReference type="ARBA" id="ARBA00005953"/>
    </source>
</evidence>
<evidence type="ECO:0000256" key="2">
    <source>
        <dbReference type="ARBA" id="ARBA00022801"/>
    </source>
</evidence>
<comment type="similarity">
    <text evidence="1">Belongs to the 4-hydroxybenzoyl-CoA thioesterase family.</text>
</comment>
<dbReference type="GO" id="GO:0016787">
    <property type="term" value="F:hydrolase activity"/>
    <property type="evidence" value="ECO:0007669"/>
    <property type="project" value="UniProtKB-KW"/>
</dbReference>
<name>A0ABV6M808_9ACTN</name>
<accession>A0ABV6M808</accession>
<dbReference type="InterPro" id="IPR029069">
    <property type="entry name" value="HotDog_dom_sf"/>
</dbReference>
<dbReference type="SUPFAM" id="SSF54637">
    <property type="entry name" value="Thioesterase/thiol ester dehydrase-isomerase"/>
    <property type="match status" value="1"/>
</dbReference>
<dbReference type="Gene3D" id="3.10.129.10">
    <property type="entry name" value="Hotdog Thioesterase"/>
    <property type="match status" value="1"/>
</dbReference>
<dbReference type="EMBL" id="JBHLUH010000052">
    <property type="protein sequence ID" value="MFC0530842.1"/>
    <property type="molecule type" value="Genomic_DNA"/>
</dbReference>
<sequence length="153" mass="17243">MDPIDGDPRALRRDDFPVLRELPTRWSDDDVYGHVNNAVHYAMFDTAVNGWLIDAAGTDIRRLPAIGLVVETQCRYFAELRFPDVVTAGLRLERLGNSSVVYRLALFGPRADAPAAVGRFVHVYVDRESRRPVPVPDRIRAALRLIESTVEKT</sequence>
<dbReference type="EC" id="3.1.2.-" evidence="3"/>
<dbReference type="PANTHER" id="PTHR31793">
    <property type="entry name" value="4-HYDROXYBENZOYL-COA THIOESTERASE FAMILY MEMBER"/>
    <property type="match status" value="1"/>
</dbReference>
<dbReference type="Pfam" id="PF13279">
    <property type="entry name" value="4HBT_2"/>
    <property type="match status" value="1"/>
</dbReference>
<dbReference type="PANTHER" id="PTHR31793:SF27">
    <property type="entry name" value="NOVEL THIOESTERASE SUPERFAMILY DOMAIN AND SAPOSIN A-TYPE DOMAIN CONTAINING PROTEIN (0610012H03RIK)"/>
    <property type="match status" value="1"/>
</dbReference>
<comment type="caution">
    <text evidence="3">The sequence shown here is derived from an EMBL/GenBank/DDBJ whole genome shotgun (WGS) entry which is preliminary data.</text>
</comment>
<keyword evidence="2 3" id="KW-0378">Hydrolase</keyword>
<reference evidence="3 4" key="1">
    <citation type="submission" date="2024-09" db="EMBL/GenBank/DDBJ databases">
        <authorList>
            <person name="Sun Q."/>
            <person name="Mori K."/>
        </authorList>
    </citation>
    <scope>NUCLEOTIDE SEQUENCE [LARGE SCALE GENOMIC DNA]</scope>
    <source>
        <strain evidence="3 4">TBRC 3947</strain>
    </source>
</reference>
<evidence type="ECO:0000313" key="4">
    <source>
        <dbReference type="Proteomes" id="UP001589867"/>
    </source>
</evidence>
<protein>
    <submittedName>
        <fullName evidence="3">Acyl-CoA thioesterase</fullName>
        <ecNumber evidence="3">3.1.2.-</ecNumber>
    </submittedName>
</protein>
<organism evidence="3 4">
    <name type="scientific">Phytohabitans kaempferiae</name>
    <dbReference type="NCBI Taxonomy" id="1620943"/>
    <lineage>
        <taxon>Bacteria</taxon>
        <taxon>Bacillati</taxon>
        <taxon>Actinomycetota</taxon>
        <taxon>Actinomycetes</taxon>
        <taxon>Micromonosporales</taxon>
        <taxon>Micromonosporaceae</taxon>
    </lineage>
</organism>
<evidence type="ECO:0000313" key="3">
    <source>
        <dbReference type="EMBL" id="MFC0530842.1"/>
    </source>
</evidence>